<sequence>MRLTSVGFMLLDGINWLLYSVREVIETVLPYAEDLGEDKRLCPGNGRGEYIVSSAYRLMSNEDGIAEVH</sequence>
<evidence type="ECO:0000313" key="2">
    <source>
        <dbReference type="Proteomes" id="UP000265520"/>
    </source>
</evidence>
<feature type="non-terminal residue" evidence="1">
    <location>
        <position position="69"/>
    </location>
</feature>
<proteinExistence type="predicted"/>
<comment type="caution">
    <text evidence="1">The sequence shown here is derived from an EMBL/GenBank/DDBJ whole genome shotgun (WGS) entry which is preliminary data.</text>
</comment>
<evidence type="ECO:0000313" key="1">
    <source>
        <dbReference type="EMBL" id="MCI62703.1"/>
    </source>
</evidence>
<reference evidence="1 2" key="1">
    <citation type="journal article" date="2018" name="Front. Plant Sci.">
        <title>Red Clover (Trifolium pratense) and Zigzag Clover (T. medium) - A Picture of Genomic Similarities and Differences.</title>
        <authorList>
            <person name="Dluhosova J."/>
            <person name="Istvanek J."/>
            <person name="Nedelnik J."/>
            <person name="Repkova J."/>
        </authorList>
    </citation>
    <scope>NUCLEOTIDE SEQUENCE [LARGE SCALE GENOMIC DNA]</scope>
    <source>
        <strain evidence="2">cv. 10/8</strain>
        <tissue evidence="1">Leaf</tissue>
    </source>
</reference>
<dbReference type="EMBL" id="LXQA010623697">
    <property type="protein sequence ID" value="MCI62703.1"/>
    <property type="molecule type" value="Genomic_DNA"/>
</dbReference>
<accession>A0A392TNI5</accession>
<name>A0A392TNI5_9FABA</name>
<organism evidence="1 2">
    <name type="scientific">Trifolium medium</name>
    <dbReference type="NCBI Taxonomy" id="97028"/>
    <lineage>
        <taxon>Eukaryota</taxon>
        <taxon>Viridiplantae</taxon>
        <taxon>Streptophyta</taxon>
        <taxon>Embryophyta</taxon>
        <taxon>Tracheophyta</taxon>
        <taxon>Spermatophyta</taxon>
        <taxon>Magnoliopsida</taxon>
        <taxon>eudicotyledons</taxon>
        <taxon>Gunneridae</taxon>
        <taxon>Pentapetalae</taxon>
        <taxon>rosids</taxon>
        <taxon>fabids</taxon>
        <taxon>Fabales</taxon>
        <taxon>Fabaceae</taxon>
        <taxon>Papilionoideae</taxon>
        <taxon>50 kb inversion clade</taxon>
        <taxon>NPAAA clade</taxon>
        <taxon>Hologalegina</taxon>
        <taxon>IRL clade</taxon>
        <taxon>Trifolieae</taxon>
        <taxon>Trifolium</taxon>
    </lineage>
</organism>
<keyword evidence="2" id="KW-1185">Reference proteome</keyword>
<protein>
    <submittedName>
        <fullName evidence="1">Uncharacterized protein</fullName>
    </submittedName>
</protein>
<dbReference type="AlphaFoldDB" id="A0A392TNI5"/>
<dbReference type="Proteomes" id="UP000265520">
    <property type="component" value="Unassembled WGS sequence"/>
</dbReference>